<protein>
    <recommendedName>
        <fullName evidence="3">CBS domain-containing protein</fullName>
    </recommendedName>
</protein>
<organism evidence="4">
    <name type="scientific">uncultured Solirubrobacteraceae bacterium</name>
    <dbReference type="NCBI Taxonomy" id="1162706"/>
    <lineage>
        <taxon>Bacteria</taxon>
        <taxon>Bacillati</taxon>
        <taxon>Actinomycetota</taxon>
        <taxon>Thermoleophilia</taxon>
        <taxon>Solirubrobacterales</taxon>
        <taxon>Solirubrobacteraceae</taxon>
        <taxon>environmental samples</taxon>
    </lineage>
</organism>
<feature type="domain" description="CBS" evidence="3">
    <location>
        <begin position="91"/>
        <end position="146"/>
    </location>
</feature>
<proteinExistence type="predicted"/>
<dbReference type="CDD" id="cd02205">
    <property type="entry name" value="CBS_pair_SF"/>
    <property type="match status" value="1"/>
</dbReference>
<accession>A0A6J4SWW2</accession>
<sequence length="149" mass="16783">MRALIRDVPILRTDDSIAAALQQILETELPALPVSRPNGRYAGVFGEREFLAAIFPRYLGTLSYAGFLSEELDEVIEQNADALDEPLERNLNTEHVDLDPHAADASLAEVFLHHRVLIVPVVDQGRIIGIVRRSDFFRELARRALEARR</sequence>
<dbReference type="SUPFAM" id="SSF54631">
    <property type="entry name" value="CBS-domain pair"/>
    <property type="match status" value="1"/>
</dbReference>
<dbReference type="PANTHER" id="PTHR43080">
    <property type="entry name" value="CBS DOMAIN-CONTAINING PROTEIN CBSX3, MITOCHONDRIAL"/>
    <property type="match status" value="1"/>
</dbReference>
<dbReference type="EMBL" id="CADCVO010000417">
    <property type="protein sequence ID" value="CAA9507389.1"/>
    <property type="molecule type" value="Genomic_DNA"/>
</dbReference>
<dbReference type="InterPro" id="IPR051257">
    <property type="entry name" value="Diverse_CBS-Domain"/>
</dbReference>
<dbReference type="AlphaFoldDB" id="A0A6J4SWW2"/>
<dbReference type="Gene3D" id="3.10.580.10">
    <property type="entry name" value="CBS-domain"/>
    <property type="match status" value="1"/>
</dbReference>
<dbReference type="InterPro" id="IPR046342">
    <property type="entry name" value="CBS_dom_sf"/>
</dbReference>
<gene>
    <name evidence="4" type="ORF">AVDCRST_MAG13-2607</name>
</gene>
<evidence type="ECO:0000259" key="3">
    <source>
        <dbReference type="PROSITE" id="PS51371"/>
    </source>
</evidence>
<dbReference type="PROSITE" id="PS51371">
    <property type="entry name" value="CBS"/>
    <property type="match status" value="2"/>
</dbReference>
<dbReference type="Pfam" id="PF00571">
    <property type="entry name" value="CBS"/>
    <property type="match status" value="2"/>
</dbReference>
<feature type="domain" description="CBS" evidence="3">
    <location>
        <begin position="4"/>
        <end position="62"/>
    </location>
</feature>
<name>A0A6J4SWW2_9ACTN</name>
<evidence type="ECO:0000256" key="2">
    <source>
        <dbReference type="PROSITE-ProRule" id="PRU00703"/>
    </source>
</evidence>
<evidence type="ECO:0000313" key="4">
    <source>
        <dbReference type="EMBL" id="CAA9507389.1"/>
    </source>
</evidence>
<dbReference type="InterPro" id="IPR000644">
    <property type="entry name" value="CBS_dom"/>
</dbReference>
<reference evidence="4" key="1">
    <citation type="submission" date="2020-02" db="EMBL/GenBank/DDBJ databases">
        <authorList>
            <person name="Meier V. D."/>
        </authorList>
    </citation>
    <scope>NUCLEOTIDE SEQUENCE</scope>
    <source>
        <strain evidence="4">AVDCRST_MAG13</strain>
    </source>
</reference>
<keyword evidence="1 2" id="KW-0129">CBS domain</keyword>
<evidence type="ECO:0000256" key="1">
    <source>
        <dbReference type="ARBA" id="ARBA00023122"/>
    </source>
</evidence>
<dbReference type="PANTHER" id="PTHR43080:SF2">
    <property type="entry name" value="CBS DOMAIN-CONTAINING PROTEIN"/>
    <property type="match status" value="1"/>
</dbReference>